<protein>
    <recommendedName>
        <fullName evidence="1">Beta-lactamase-related domain-containing protein</fullName>
    </recommendedName>
</protein>
<evidence type="ECO:0000313" key="3">
    <source>
        <dbReference type="Proteomes" id="UP000078103"/>
    </source>
</evidence>
<dbReference type="RefSeq" id="WP_064105906.1">
    <property type="nucleotide sequence ID" value="NZ_LXSH01000019.1"/>
</dbReference>
<comment type="caution">
    <text evidence="2">The sequence shown here is derived from an EMBL/GenBank/DDBJ whole genome shotgun (WGS) entry which is preliminary data.</text>
</comment>
<dbReference type="PANTHER" id="PTHR43283">
    <property type="entry name" value="BETA-LACTAMASE-RELATED"/>
    <property type="match status" value="1"/>
</dbReference>
<proteinExistence type="predicted"/>
<dbReference type="PANTHER" id="PTHR43283:SF7">
    <property type="entry name" value="BETA-LACTAMASE-RELATED DOMAIN-CONTAINING PROTEIN"/>
    <property type="match status" value="1"/>
</dbReference>
<dbReference type="EMBL" id="LXSH01000019">
    <property type="protein sequence ID" value="OAM21881.1"/>
    <property type="molecule type" value="Genomic_DNA"/>
</dbReference>
<dbReference type="InterPro" id="IPR012338">
    <property type="entry name" value="Beta-lactam/transpept-like"/>
</dbReference>
<dbReference type="AlphaFoldDB" id="A0A1A9RQY0"/>
<gene>
    <name evidence="2" type="ORF">A7P89_06835</name>
</gene>
<evidence type="ECO:0000313" key="2">
    <source>
        <dbReference type="EMBL" id="OAM21881.1"/>
    </source>
</evidence>
<dbReference type="Pfam" id="PF00144">
    <property type="entry name" value="Beta-lactamase"/>
    <property type="match status" value="1"/>
</dbReference>
<accession>A0A1A9RQY0</accession>
<dbReference type="Gene3D" id="3.40.710.10">
    <property type="entry name" value="DD-peptidase/beta-lactamase superfamily"/>
    <property type="match status" value="1"/>
</dbReference>
<feature type="domain" description="Beta-lactamase-related" evidence="1">
    <location>
        <begin position="10"/>
        <end position="311"/>
    </location>
</feature>
<sequence length="324" mass="35993">MENTILSNKKIHQATVLAYRGEQKVVELSKGGMSCDSPFFIASISKLFTHAMTFALIDKQLLAYTSRLVDLLPADKVGCLPNAKEVTVQHLIDQTSGFANHELDKLPDGTVLFEEVLRHDRAVDVAESLRLVAALPPKGKPGSRAYYADINALLLGEICETLTGKTLPALLAEIICQPLGLKNTHYCTADENNIMPIYNGSHAAFWLKYLSAQMAQGGIVATNYELMQFLQAFMRGQLFSKNHLTHPNFRRIQFIPMKYGSGMMQLKIPRILSPFFPAPEIIGHSGSSGSFAFYCPSKDIFITGTINQLQHRPFAVIYRTINKV</sequence>
<dbReference type="InterPro" id="IPR050789">
    <property type="entry name" value="Diverse_Enzym_Activities"/>
</dbReference>
<name>A0A1A9RQY0_EIKCO</name>
<dbReference type="SUPFAM" id="SSF56601">
    <property type="entry name" value="beta-lactamase/transpeptidase-like"/>
    <property type="match status" value="1"/>
</dbReference>
<dbReference type="InterPro" id="IPR001466">
    <property type="entry name" value="Beta-lactam-related"/>
</dbReference>
<evidence type="ECO:0000259" key="1">
    <source>
        <dbReference type="Pfam" id="PF00144"/>
    </source>
</evidence>
<organism evidence="2 3">
    <name type="scientific">Eikenella corrodens</name>
    <dbReference type="NCBI Taxonomy" id="539"/>
    <lineage>
        <taxon>Bacteria</taxon>
        <taxon>Pseudomonadati</taxon>
        <taxon>Pseudomonadota</taxon>
        <taxon>Betaproteobacteria</taxon>
        <taxon>Neisseriales</taxon>
        <taxon>Neisseriaceae</taxon>
        <taxon>Eikenella</taxon>
    </lineage>
</organism>
<reference evidence="3" key="1">
    <citation type="submission" date="2016-05" db="EMBL/GenBank/DDBJ databases">
        <title>Draft genome of Corynebacterium afermentans subsp. afermentans LCDC 88199T.</title>
        <authorList>
            <person name="Bernier A.-M."/>
            <person name="Bernard K."/>
        </authorList>
    </citation>
    <scope>NUCLEOTIDE SEQUENCE [LARGE SCALE GENOMIC DNA]</scope>
    <source>
        <strain evidence="3">NML120819</strain>
    </source>
</reference>
<dbReference type="Proteomes" id="UP000078103">
    <property type="component" value="Unassembled WGS sequence"/>
</dbReference>